<evidence type="ECO:0000313" key="8">
    <source>
        <dbReference type="EMBL" id="KAF9516593.1"/>
    </source>
</evidence>
<dbReference type="InterPro" id="IPR013087">
    <property type="entry name" value="Znf_C2H2_type"/>
</dbReference>
<dbReference type="Gene3D" id="3.30.160.60">
    <property type="entry name" value="Classic Zinc Finger"/>
    <property type="match status" value="2"/>
</dbReference>
<gene>
    <name evidence="8" type="ORF">BS47DRAFT_1249949</name>
</gene>
<keyword evidence="3 5" id="KW-0863">Zinc-finger</keyword>
<evidence type="ECO:0000313" key="9">
    <source>
        <dbReference type="Proteomes" id="UP000886523"/>
    </source>
</evidence>
<dbReference type="PROSITE" id="PS00028">
    <property type="entry name" value="ZINC_FINGER_C2H2_1"/>
    <property type="match status" value="2"/>
</dbReference>
<evidence type="ECO:0000256" key="2">
    <source>
        <dbReference type="ARBA" id="ARBA00022737"/>
    </source>
</evidence>
<keyword evidence="1" id="KW-0479">Metal-binding</keyword>
<dbReference type="FunFam" id="3.30.160.60:FF:000358">
    <property type="entry name" value="zinc finger protein 24"/>
    <property type="match status" value="1"/>
</dbReference>
<keyword evidence="9" id="KW-1185">Reference proteome</keyword>
<dbReference type="GO" id="GO:0008270">
    <property type="term" value="F:zinc ion binding"/>
    <property type="evidence" value="ECO:0007669"/>
    <property type="project" value="UniProtKB-KW"/>
</dbReference>
<dbReference type="GO" id="GO:0000981">
    <property type="term" value="F:DNA-binding transcription factor activity, RNA polymerase II-specific"/>
    <property type="evidence" value="ECO:0007669"/>
    <property type="project" value="UniProtKB-ARBA"/>
</dbReference>
<dbReference type="PROSITE" id="PS50157">
    <property type="entry name" value="ZINC_FINGER_C2H2_2"/>
    <property type="match status" value="2"/>
</dbReference>
<sequence>APSDMLPQLTKRSRGRQVPTVPSVVEDAAGRSRSYICKVNGCGKCFQRGEHLKRHIRSIHTNEKPYKCNHPGCGKDFSRRDNLFQHTSIH</sequence>
<name>A0A9P6DZD0_9AGAM</name>
<reference evidence="8" key="1">
    <citation type="journal article" date="2020" name="Nat. Commun.">
        <title>Large-scale genome sequencing of mycorrhizal fungi provides insights into the early evolution of symbiotic traits.</title>
        <authorList>
            <person name="Miyauchi S."/>
            <person name="Kiss E."/>
            <person name="Kuo A."/>
            <person name="Drula E."/>
            <person name="Kohler A."/>
            <person name="Sanchez-Garcia M."/>
            <person name="Morin E."/>
            <person name="Andreopoulos B."/>
            <person name="Barry K.W."/>
            <person name="Bonito G."/>
            <person name="Buee M."/>
            <person name="Carver A."/>
            <person name="Chen C."/>
            <person name="Cichocki N."/>
            <person name="Clum A."/>
            <person name="Culley D."/>
            <person name="Crous P.W."/>
            <person name="Fauchery L."/>
            <person name="Girlanda M."/>
            <person name="Hayes R.D."/>
            <person name="Keri Z."/>
            <person name="LaButti K."/>
            <person name="Lipzen A."/>
            <person name="Lombard V."/>
            <person name="Magnuson J."/>
            <person name="Maillard F."/>
            <person name="Murat C."/>
            <person name="Nolan M."/>
            <person name="Ohm R.A."/>
            <person name="Pangilinan J."/>
            <person name="Pereira M.F."/>
            <person name="Perotto S."/>
            <person name="Peter M."/>
            <person name="Pfister S."/>
            <person name="Riley R."/>
            <person name="Sitrit Y."/>
            <person name="Stielow J.B."/>
            <person name="Szollosi G."/>
            <person name="Zifcakova L."/>
            <person name="Stursova M."/>
            <person name="Spatafora J.W."/>
            <person name="Tedersoo L."/>
            <person name="Vaario L.M."/>
            <person name="Yamada A."/>
            <person name="Yan M."/>
            <person name="Wang P."/>
            <person name="Xu J."/>
            <person name="Bruns T."/>
            <person name="Baldrian P."/>
            <person name="Vilgalys R."/>
            <person name="Dunand C."/>
            <person name="Henrissat B."/>
            <person name="Grigoriev I.V."/>
            <person name="Hibbett D."/>
            <person name="Nagy L.G."/>
            <person name="Martin F.M."/>
        </authorList>
    </citation>
    <scope>NUCLEOTIDE SEQUENCE</scope>
    <source>
        <strain evidence="8">UP504</strain>
    </source>
</reference>
<protein>
    <recommendedName>
        <fullName evidence="7">C2H2-type domain-containing protein</fullName>
    </recommendedName>
</protein>
<dbReference type="InterPro" id="IPR036236">
    <property type="entry name" value="Znf_C2H2_sf"/>
</dbReference>
<dbReference type="SUPFAM" id="SSF57667">
    <property type="entry name" value="beta-beta-alpha zinc fingers"/>
    <property type="match status" value="1"/>
</dbReference>
<dbReference type="Proteomes" id="UP000886523">
    <property type="component" value="Unassembled WGS sequence"/>
</dbReference>
<proteinExistence type="predicted"/>
<dbReference type="Pfam" id="PF00096">
    <property type="entry name" value="zf-C2H2"/>
    <property type="match status" value="2"/>
</dbReference>
<feature type="domain" description="C2H2-type" evidence="7">
    <location>
        <begin position="66"/>
        <end position="90"/>
    </location>
</feature>
<dbReference type="SMART" id="SM00355">
    <property type="entry name" value="ZnF_C2H2"/>
    <property type="match status" value="2"/>
</dbReference>
<feature type="non-terminal residue" evidence="8">
    <location>
        <position position="1"/>
    </location>
</feature>
<organism evidence="8 9">
    <name type="scientific">Hydnum rufescens UP504</name>
    <dbReference type="NCBI Taxonomy" id="1448309"/>
    <lineage>
        <taxon>Eukaryota</taxon>
        <taxon>Fungi</taxon>
        <taxon>Dikarya</taxon>
        <taxon>Basidiomycota</taxon>
        <taxon>Agaricomycotina</taxon>
        <taxon>Agaricomycetes</taxon>
        <taxon>Cantharellales</taxon>
        <taxon>Hydnaceae</taxon>
        <taxon>Hydnum</taxon>
    </lineage>
</organism>
<keyword evidence="2" id="KW-0677">Repeat</keyword>
<dbReference type="EMBL" id="MU128938">
    <property type="protein sequence ID" value="KAF9516593.1"/>
    <property type="molecule type" value="Genomic_DNA"/>
</dbReference>
<dbReference type="PANTHER" id="PTHR23235">
    <property type="entry name" value="KRUEPPEL-LIKE TRANSCRIPTION FACTOR"/>
    <property type="match status" value="1"/>
</dbReference>
<evidence type="ECO:0000259" key="7">
    <source>
        <dbReference type="PROSITE" id="PS50157"/>
    </source>
</evidence>
<dbReference type="GO" id="GO:0000978">
    <property type="term" value="F:RNA polymerase II cis-regulatory region sequence-specific DNA binding"/>
    <property type="evidence" value="ECO:0007669"/>
    <property type="project" value="TreeGrafter"/>
</dbReference>
<dbReference type="AlphaFoldDB" id="A0A9P6DZD0"/>
<feature type="non-terminal residue" evidence="8">
    <location>
        <position position="90"/>
    </location>
</feature>
<feature type="region of interest" description="Disordered" evidence="6">
    <location>
        <begin position="1"/>
        <end position="20"/>
    </location>
</feature>
<evidence type="ECO:0000256" key="4">
    <source>
        <dbReference type="ARBA" id="ARBA00022833"/>
    </source>
</evidence>
<evidence type="ECO:0000256" key="3">
    <source>
        <dbReference type="ARBA" id="ARBA00022771"/>
    </source>
</evidence>
<accession>A0A9P6DZD0</accession>
<comment type="caution">
    <text evidence="8">The sequence shown here is derived from an EMBL/GenBank/DDBJ whole genome shotgun (WGS) entry which is preliminary data.</text>
</comment>
<evidence type="ECO:0000256" key="6">
    <source>
        <dbReference type="SAM" id="MobiDB-lite"/>
    </source>
</evidence>
<feature type="domain" description="C2H2-type" evidence="7">
    <location>
        <begin position="35"/>
        <end position="65"/>
    </location>
</feature>
<evidence type="ECO:0000256" key="5">
    <source>
        <dbReference type="PROSITE-ProRule" id="PRU00042"/>
    </source>
</evidence>
<dbReference type="FunFam" id="3.30.160.60:FF:000125">
    <property type="entry name" value="Putative zinc finger protein 143"/>
    <property type="match status" value="1"/>
</dbReference>
<keyword evidence="4" id="KW-0862">Zinc</keyword>
<dbReference type="PANTHER" id="PTHR23235:SF120">
    <property type="entry name" value="KRUPPEL-LIKE FACTOR 15"/>
    <property type="match status" value="1"/>
</dbReference>
<dbReference type="OrthoDB" id="6365676at2759"/>
<evidence type="ECO:0000256" key="1">
    <source>
        <dbReference type="ARBA" id="ARBA00022723"/>
    </source>
</evidence>